<proteinExistence type="predicted"/>
<dbReference type="OrthoDB" id="5825164at2759"/>
<dbReference type="EMBL" id="JARK01001393">
    <property type="protein sequence ID" value="EYC10225.1"/>
    <property type="molecule type" value="Genomic_DNA"/>
</dbReference>
<dbReference type="PANTHER" id="PTHR23017:SF3">
    <property type="entry name" value="G-PROTEIN COUPLED RECEPTORS FAMILY 1 PROFILE DOMAIN-CONTAINING PROTEIN"/>
    <property type="match status" value="1"/>
</dbReference>
<keyword evidence="1" id="KW-1133">Transmembrane helix</keyword>
<evidence type="ECO:0000259" key="2">
    <source>
        <dbReference type="Pfam" id="PF10328"/>
    </source>
</evidence>
<dbReference type="PANTHER" id="PTHR23017">
    <property type="entry name" value="SERPENTINE RECEPTOR, CLASS X"/>
    <property type="match status" value="1"/>
</dbReference>
<keyword evidence="4" id="KW-1185">Reference proteome</keyword>
<dbReference type="Proteomes" id="UP000024635">
    <property type="component" value="Unassembled WGS sequence"/>
</dbReference>
<dbReference type="InterPro" id="IPR019430">
    <property type="entry name" value="7TM_GPCR_serpentine_rcpt_Srx"/>
</dbReference>
<evidence type="ECO:0000313" key="4">
    <source>
        <dbReference type="Proteomes" id="UP000024635"/>
    </source>
</evidence>
<feature type="transmembrane region" description="Helical" evidence="1">
    <location>
        <begin position="6"/>
        <end position="24"/>
    </location>
</feature>
<evidence type="ECO:0000313" key="3">
    <source>
        <dbReference type="EMBL" id="EYC10225.1"/>
    </source>
</evidence>
<feature type="domain" description="7TM GPCR serpentine receptor class x (Srx)" evidence="2">
    <location>
        <begin position="3"/>
        <end position="105"/>
    </location>
</feature>
<dbReference type="AlphaFoldDB" id="A0A016U4Z3"/>
<keyword evidence="1" id="KW-0472">Membrane</keyword>
<keyword evidence="1" id="KW-0812">Transmembrane</keyword>
<protein>
    <recommendedName>
        <fullName evidence="2">7TM GPCR serpentine receptor class x (Srx) domain-containing protein</fullName>
    </recommendedName>
</protein>
<sequence>MSFVHGIATCIVILSIDTFTYYYIRKRMNEIRPNSTHSQHQIAVLKNNIRLYIQGCANGGVLILTIISYHFLSLISSTRMARFATTTLNFEFAHTMNGVILIAFNKPLRNVLLGKTSTPQKSRVHLIDSIVI</sequence>
<comment type="caution">
    <text evidence="3">The sequence shown here is derived from an EMBL/GenBank/DDBJ whole genome shotgun (WGS) entry which is preliminary data.</text>
</comment>
<gene>
    <name evidence="3" type="primary">Acey_s0057.g2829</name>
    <name evidence="3" type="ORF">Y032_0057g2829</name>
</gene>
<feature type="transmembrane region" description="Helical" evidence="1">
    <location>
        <begin position="51"/>
        <end position="72"/>
    </location>
</feature>
<organism evidence="3 4">
    <name type="scientific">Ancylostoma ceylanicum</name>
    <dbReference type="NCBI Taxonomy" id="53326"/>
    <lineage>
        <taxon>Eukaryota</taxon>
        <taxon>Metazoa</taxon>
        <taxon>Ecdysozoa</taxon>
        <taxon>Nematoda</taxon>
        <taxon>Chromadorea</taxon>
        <taxon>Rhabditida</taxon>
        <taxon>Rhabditina</taxon>
        <taxon>Rhabditomorpha</taxon>
        <taxon>Strongyloidea</taxon>
        <taxon>Ancylostomatidae</taxon>
        <taxon>Ancylostomatinae</taxon>
        <taxon>Ancylostoma</taxon>
    </lineage>
</organism>
<name>A0A016U4Z3_9BILA</name>
<dbReference type="Pfam" id="PF10328">
    <property type="entry name" value="7TM_GPCR_Srx"/>
    <property type="match status" value="1"/>
</dbReference>
<reference evidence="4" key="1">
    <citation type="journal article" date="2015" name="Nat. Genet.">
        <title>The genome and transcriptome of the zoonotic hookworm Ancylostoma ceylanicum identify infection-specific gene families.</title>
        <authorList>
            <person name="Schwarz E.M."/>
            <person name="Hu Y."/>
            <person name="Antoshechkin I."/>
            <person name="Miller M.M."/>
            <person name="Sternberg P.W."/>
            <person name="Aroian R.V."/>
        </authorList>
    </citation>
    <scope>NUCLEOTIDE SEQUENCE</scope>
    <source>
        <strain evidence="4">HY135</strain>
    </source>
</reference>
<accession>A0A016U4Z3</accession>
<evidence type="ECO:0000256" key="1">
    <source>
        <dbReference type="SAM" id="Phobius"/>
    </source>
</evidence>